<name>A0ACC2AWQ2_DIPCM</name>
<protein>
    <submittedName>
        <fullName evidence="1">Uncharacterized protein</fullName>
    </submittedName>
</protein>
<evidence type="ECO:0000313" key="1">
    <source>
        <dbReference type="EMBL" id="KAJ7521880.1"/>
    </source>
</evidence>
<evidence type="ECO:0000313" key="2">
    <source>
        <dbReference type="Proteomes" id="UP001162992"/>
    </source>
</evidence>
<reference evidence="2" key="1">
    <citation type="journal article" date="2024" name="Proc. Natl. Acad. Sci. U.S.A.">
        <title>Extraordinary preservation of gene collinearity over three hundred million years revealed in homosporous lycophytes.</title>
        <authorList>
            <person name="Li C."/>
            <person name="Wickell D."/>
            <person name="Kuo L.Y."/>
            <person name="Chen X."/>
            <person name="Nie B."/>
            <person name="Liao X."/>
            <person name="Peng D."/>
            <person name="Ji J."/>
            <person name="Jenkins J."/>
            <person name="Williams M."/>
            <person name="Shu S."/>
            <person name="Plott C."/>
            <person name="Barry K."/>
            <person name="Rajasekar S."/>
            <person name="Grimwood J."/>
            <person name="Han X."/>
            <person name="Sun S."/>
            <person name="Hou Z."/>
            <person name="He W."/>
            <person name="Dai G."/>
            <person name="Sun C."/>
            <person name="Schmutz J."/>
            <person name="Leebens-Mack J.H."/>
            <person name="Li F.W."/>
            <person name="Wang L."/>
        </authorList>
    </citation>
    <scope>NUCLEOTIDE SEQUENCE [LARGE SCALE GENOMIC DNA]</scope>
    <source>
        <strain evidence="2">cv. PW_Plant_1</strain>
    </source>
</reference>
<proteinExistence type="predicted"/>
<sequence length="88" mass="9454">MQAATGSPARASHATASTSSAAAGHATPTDDISFTQIAEDVTLTEDRKAETQQALMETLLASLRKEEKLLDADNWMFTALRSQFTHTS</sequence>
<dbReference type="Proteomes" id="UP001162992">
    <property type="component" value="Chromosome 19"/>
</dbReference>
<keyword evidence="2" id="KW-1185">Reference proteome</keyword>
<organism evidence="1 2">
    <name type="scientific">Diphasiastrum complanatum</name>
    <name type="common">Issler's clubmoss</name>
    <name type="synonym">Lycopodium complanatum</name>
    <dbReference type="NCBI Taxonomy" id="34168"/>
    <lineage>
        <taxon>Eukaryota</taxon>
        <taxon>Viridiplantae</taxon>
        <taxon>Streptophyta</taxon>
        <taxon>Embryophyta</taxon>
        <taxon>Tracheophyta</taxon>
        <taxon>Lycopodiopsida</taxon>
        <taxon>Lycopodiales</taxon>
        <taxon>Lycopodiaceae</taxon>
        <taxon>Lycopodioideae</taxon>
        <taxon>Diphasiastrum</taxon>
    </lineage>
</organism>
<dbReference type="EMBL" id="CM055110">
    <property type="protein sequence ID" value="KAJ7521880.1"/>
    <property type="molecule type" value="Genomic_DNA"/>
</dbReference>
<gene>
    <name evidence="1" type="ORF">O6H91_19G072800</name>
</gene>
<accession>A0ACC2AWQ2</accession>
<comment type="caution">
    <text evidence="1">The sequence shown here is derived from an EMBL/GenBank/DDBJ whole genome shotgun (WGS) entry which is preliminary data.</text>
</comment>